<keyword evidence="1" id="KW-1133">Transmembrane helix</keyword>
<evidence type="ECO:0000313" key="3">
    <source>
        <dbReference type="EMBL" id="RAJ20902.1"/>
    </source>
</evidence>
<comment type="caution">
    <text evidence="3">The sequence shown here is derived from an EMBL/GenBank/DDBJ whole genome shotgun (WGS) entry which is preliminary data.</text>
</comment>
<reference evidence="3 4" key="1">
    <citation type="submission" date="2018-06" db="EMBL/GenBank/DDBJ databases">
        <title>Genomic Encyclopedia of Archaeal and Bacterial Type Strains, Phase II (KMG-II): from individual species to whole genera.</title>
        <authorList>
            <person name="Goeker M."/>
        </authorList>
    </citation>
    <scope>NUCLEOTIDE SEQUENCE [LARGE SCALE GENOMIC DNA]</scope>
    <source>
        <strain evidence="3 4">DSM 14825</strain>
    </source>
</reference>
<dbReference type="Proteomes" id="UP000249754">
    <property type="component" value="Unassembled WGS sequence"/>
</dbReference>
<dbReference type="EMBL" id="QLLR01000046">
    <property type="protein sequence ID" value="RAJ20902.1"/>
    <property type="molecule type" value="Genomic_DNA"/>
</dbReference>
<protein>
    <recommendedName>
        <fullName evidence="2">DUF8188 domain-containing protein</fullName>
    </recommendedName>
</protein>
<dbReference type="InterPro" id="IPR058501">
    <property type="entry name" value="DUF8188"/>
</dbReference>
<dbReference type="RefSeq" id="WP_111636382.1">
    <property type="nucleotide sequence ID" value="NZ_QLLR01000046.1"/>
</dbReference>
<sequence length="196" mass="22605">MGGYIGYIIGVVIILPLLLIAYNHFLINKNDAKKVMDHYMKNSEDITLTVPDRNIDLDPVVKSESITIALATKNMGRDGSSNTSIQSRFVYDTINKKYFKIVMFDLYNDVWIAINKKTILARVNKQDLANPKMGSKEKPILVFSVRGVVDPLMMQNLKGVMTNYNTTQEQYEYNVFMYLTYVMSKKEFKDRFEKGK</sequence>
<dbReference type="AlphaFoldDB" id="A0A327RXX7"/>
<name>A0A327RXX7_9SPHI</name>
<evidence type="ECO:0000256" key="1">
    <source>
        <dbReference type="SAM" id="Phobius"/>
    </source>
</evidence>
<feature type="transmembrane region" description="Helical" evidence="1">
    <location>
        <begin position="6"/>
        <end position="26"/>
    </location>
</feature>
<accession>A0A327RXX7</accession>
<dbReference type="Pfam" id="PF26603">
    <property type="entry name" value="DUF8188"/>
    <property type="match status" value="1"/>
</dbReference>
<proteinExistence type="predicted"/>
<organism evidence="3 4">
    <name type="scientific">Pedobacter cryoconitis</name>
    <dbReference type="NCBI Taxonomy" id="188932"/>
    <lineage>
        <taxon>Bacteria</taxon>
        <taxon>Pseudomonadati</taxon>
        <taxon>Bacteroidota</taxon>
        <taxon>Sphingobacteriia</taxon>
        <taxon>Sphingobacteriales</taxon>
        <taxon>Sphingobacteriaceae</taxon>
        <taxon>Pedobacter</taxon>
    </lineage>
</organism>
<gene>
    <name evidence="3" type="ORF">LY11_05104</name>
</gene>
<evidence type="ECO:0000313" key="4">
    <source>
        <dbReference type="Proteomes" id="UP000249754"/>
    </source>
</evidence>
<evidence type="ECO:0000259" key="2">
    <source>
        <dbReference type="Pfam" id="PF26603"/>
    </source>
</evidence>
<feature type="domain" description="DUF8188" evidence="2">
    <location>
        <begin position="31"/>
        <end position="192"/>
    </location>
</feature>
<keyword evidence="1" id="KW-0812">Transmembrane</keyword>
<dbReference type="OrthoDB" id="761145at2"/>
<keyword evidence="1" id="KW-0472">Membrane</keyword>